<dbReference type="RefSeq" id="WP_405148784.1">
    <property type="nucleotide sequence ID" value="NZ_CP109527.1"/>
</dbReference>
<organism evidence="1 2">
    <name type="scientific">Nocardia salmonicida</name>
    <dbReference type="NCBI Taxonomy" id="53431"/>
    <lineage>
        <taxon>Bacteria</taxon>
        <taxon>Bacillati</taxon>
        <taxon>Actinomycetota</taxon>
        <taxon>Actinomycetes</taxon>
        <taxon>Mycobacteriales</taxon>
        <taxon>Nocardiaceae</taxon>
        <taxon>Nocardia</taxon>
    </lineage>
</organism>
<protein>
    <recommendedName>
        <fullName evidence="3">Lipoprotein</fullName>
    </recommendedName>
</protein>
<accession>A0ABZ1N9N1</accession>
<proteinExistence type="predicted"/>
<dbReference type="EMBL" id="CP109527">
    <property type="protein sequence ID" value="WTY36690.1"/>
    <property type="molecule type" value="Genomic_DNA"/>
</dbReference>
<sequence length="151" mass="16541">MIATGCMTADSDSQQCEVTTAKLETEESERETRAAIEKADSLPAGYCLYNVSINKNDEKGVLGVNIYLSVADSKGKLDDLRPAATAIAHVVKTMPYDFPVADLYVSNLTPENSSKNYAGILAEEFYKRPWDGSPSHEAELASWVPWHAIPQ</sequence>
<gene>
    <name evidence="1" type="ORF">OG308_01965</name>
</gene>
<name>A0ABZ1N9N1_9NOCA</name>
<evidence type="ECO:0008006" key="3">
    <source>
        <dbReference type="Google" id="ProtNLM"/>
    </source>
</evidence>
<keyword evidence="2" id="KW-1185">Reference proteome</keyword>
<evidence type="ECO:0000313" key="2">
    <source>
        <dbReference type="Proteomes" id="UP001621418"/>
    </source>
</evidence>
<reference evidence="1 2" key="1">
    <citation type="submission" date="2022-10" db="EMBL/GenBank/DDBJ databases">
        <title>The complete genomes of actinobacterial strains from the NBC collection.</title>
        <authorList>
            <person name="Joergensen T.S."/>
            <person name="Alvarez Arevalo M."/>
            <person name="Sterndorff E.B."/>
            <person name="Faurdal D."/>
            <person name="Vuksanovic O."/>
            <person name="Mourched A.-S."/>
            <person name="Charusanti P."/>
            <person name="Shaw S."/>
            <person name="Blin K."/>
            <person name="Weber T."/>
        </authorList>
    </citation>
    <scope>NUCLEOTIDE SEQUENCE [LARGE SCALE GENOMIC DNA]</scope>
    <source>
        <strain evidence="1 2">NBC_01413</strain>
    </source>
</reference>
<dbReference type="Proteomes" id="UP001621418">
    <property type="component" value="Chromosome"/>
</dbReference>
<evidence type="ECO:0000313" key="1">
    <source>
        <dbReference type="EMBL" id="WTY36690.1"/>
    </source>
</evidence>